<dbReference type="Pfam" id="PF13639">
    <property type="entry name" value="zf-RING_2"/>
    <property type="match status" value="1"/>
</dbReference>
<dbReference type="InterPro" id="IPR051834">
    <property type="entry name" value="RING_finger_E3_ligase"/>
</dbReference>
<evidence type="ECO:0000259" key="4">
    <source>
        <dbReference type="PROSITE" id="PS50089"/>
    </source>
</evidence>
<dbReference type="Gene3D" id="3.30.40.10">
    <property type="entry name" value="Zinc/RING finger domain, C3HC4 (zinc finger)"/>
    <property type="match status" value="1"/>
</dbReference>
<dbReference type="GO" id="GO:0061630">
    <property type="term" value="F:ubiquitin protein ligase activity"/>
    <property type="evidence" value="ECO:0007669"/>
    <property type="project" value="TreeGrafter"/>
</dbReference>
<dbReference type="SUPFAM" id="SSF57850">
    <property type="entry name" value="RING/U-box"/>
    <property type="match status" value="1"/>
</dbReference>
<dbReference type="InterPro" id="IPR013083">
    <property type="entry name" value="Znf_RING/FYVE/PHD"/>
</dbReference>
<dbReference type="AlphaFoldDB" id="A0A6C0H6Z2"/>
<reference evidence="5" key="1">
    <citation type="journal article" date="2020" name="Nature">
        <title>Giant virus diversity and host interactions through global metagenomics.</title>
        <authorList>
            <person name="Schulz F."/>
            <person name="Roux S."/>
            <person name="Paez-Espino D."/>
            <person name="Jungbluth S."/>
            <person name="Walsh D.A."/>
            <person name="Denef V.J."/>
            <person name="McMahon K.D."/>
            <person name="Konstantinidis K.T."/>
            <person name="Eloe-Fadrosh E.A."/>
            <person name="Kyrpides N.C."/>
            <person name="Woyke T."/>
        </authorList>
    </citation>
    <scope>NUCLEOTIDE SEQUENCE</scope>
    <source>
        <strain evidence="5">GVMAG-M-3300023179-73</strain>
    </source>
</reference>
<keyword evidence="2" id="KW-0863">Zinc-finger</keyword>
<dbReference type="SMART" id="SM00184">
    <property type="entry name" value="RING"/>
    <property type="match status" value="1"/>
</dbReference>
<dbReference type="InterPro" id="IPR001841">
    <property type="entry name" value="Znf_RING"/>
</dbReference>
<dbReference type="PANTHER" id="PTHR45931">
    <property type="entry name" value="SI:CH211-59O9.10"/>
    <property type="match status" value="1"/>
</dbReference>
<evidence type="ECO:0000256" key="1">
    <source>
        <dbReference type="ARBA" id="ARBA00022723"/>
    </source>
</evidence>
<evidence type="ECO:0000256" key="3">
    <source>
        <dbReference type="ARBA" id="ARBA00022833"/>
    </source>
</evidence>
<accession>A0A6C0H6Z2</accession>
<organism evidence="5">
    <name type="scientific">viral metagenome</name>
    <dbReference type="NCBI Taxonomy" id="1070528"/>
    <lineage>
        <taxon>unclassified sequences</taxon>
        <taxon>metagenomes</taxon>
        <taxon>organismal metagenomes</taxon>
    </lineage>
</organism>
<keyword evidence="3" id="KW-0862">Zinc</keyword>
<proteinExistence type="predicted"/>
<evidence type="ECO:0000313" key="5">
    <source>
        <dbReference type="EMBL" id="QHT76249.1"/>
    </source>
</evidence>
<feature type="domain" description="RING-type" evidence="4">
    <location>
        <begin position="159"/>
        <end position="201"/>
    </location>
</feature>
<evidence type="ECO:0000256" key="2">
    <source>
        <dbReference type="ARBA" id="ARBA00022771"/>
    </source>
</evidence>
<dbReference type="PROSITE" id="PS50089">
    <property type="entry name" value="ZF_RING_2"/>
    <property type="match status" value="1"/>
</dbReference>
<dbReference type="GO" id="GO:0008270">
    <property type="term" value="F:zinc ion binding"/>
    <property type="evidence" value="ECO:0007669"/>
    <property type="project" value="UniProtKB-KW"/>
</dbReference>
<dbReference type="PANTHER" id="PTHR45931:SF3">
    <property type="entry name" value="RING ZINC FINGER-CONTAINING PROTEIN"/>
    <property type="match status" value="1"/>
</dbReference>
<dbReference type="EMBL" id="MN739892">
    <property type="protein sequence ID" value="QHT76249.1"/>
    <property type="molecule type" value="Genomic_DNA"/>
</dbReference>
<dbReference type="GO" id="GO:0005634">
    <property type="term" value="C:nucleus"/>
    <property type="evidence" value="ECO:0007669"/>
    <property type="project" value="TreeGrafter"/>
</dbReference>
<dbReference type="GO" id="GO:0006511">
    <property type="term" value="P:ubiquitin-dependent protein catabolic process"/>
    <property type="evidence" value="ECO:0007669"/>
    <property type="project" value="TreeGrafter"/>
</dbReference>
<sequence length="219" mass="25193">MSNRRVFSFDMNIDDLYEDWIDDVVSRPLINNTSMTEEVNNALRINQQLISNMYQLRRQLEMDDTVDQIFTGTTGHGISRAGRNNRTFNTMDNNFVINNIGNADGVFELFRSLLEVMIEPAVNTEMEDIKVTLTEAEFDNLSCQTITECSIKDYENKDCNVCIEGYKVGECVVTLPCEHYFHKSCIHGWLCQEKVTCPVCRHDTREQCNPKECAEESST</sequence>
<protein>
    <recommendedName>
        <fullName evidence="4">RING-type domain-containing protein</fullName>
    </recommendedName>
</protein>
<keyword evidence="1" id="KW-0479">Metal-binding</keyword>
<name>A0A6C0H6Z2_9ZZZZ</name>